<feature type="compositionally biased region" description="Polar residues" evidence="1">
    <location>
        <begin position="208"/>
        <end position="219"/>
    </location>
</feature>
<organism evidence="2 3">
    <name type="scientific">Euplotes crassus</name>
    <dbReference type="NCBI Taxonomy" id="5936"/>
    <lineage>
        <taxon>Eukaryota</taxon>
        <taxon>Sar</taxon>
        <taxon>Alveolata</taxon>
        <taxon>Ciliophora</taxon>
        <taxon>Intramacronucleata</taxon>
        <taxon>Spirotrichea</taxon>
        <taxon>Hypotrichia</taxon>
        <taxon>Euplotida</taxon>
        <taxon>Euplotidae</taxon>
        <taxon>Moneuplotes</taxon>
    </lineage>
</organism>
<feature type="region of interest" description="Disordered" evidence="1">
    <location>
        <begin position="116"/>
        <end position="143"/>
    </location>
</feature>
<evidence type="ECO:0000313" key="3">
    <source>
        <dbReference type="Proteomes" id="UP001295684"/>
    </source>
</evidence>
<feature type="compositionally biased region" description="Polar residues" evidence="1">
    <location>
        <begin position="444"/>
        <end position="453"/>
    </location>
</feature>
<name>A0AAD1X525_EUPCR</name>
<proteinExistence type="predicted"/>
<sequence>MMRSTTELNKRLSTLCRNNSLGSPSAEWKPIDLSDPEIYSILKRSLKRLQRERVRGQRKYKERLRNLLNNVHSVRIQTSQDNSCTLIERVQDYEGSETESNSDSNQINEEFKEERGILHSSHNPRSSSSINGDGNIQNDNNSSLISQNQDVIIKRLEKILEERKLAGDSGEHSPYRVKLTALDNSCVMFALHSQAPKRPQAEEKCNQSFKHSPLTNSPLNIGRENESEEEKDSFRNRSLNSIKIGNFEEEKHKNFESPEDILKTKMLKQKVIDRQFQNNLRKKLLKVQERGDTDQPGIKVSGSLFRQNINQSRKIKRNCHTSYLRSKNDSLNDTGNEGMLKSKLEHLKAVQNQEECKYGLVDSKETQELLASKLADLEEYRSAKQSIENSDKKRAHNKQRSSNFSYSSGFLSSGDKSPSSSILTPVNAINFQNVLNLNNNNSAKSSGYDNCSTDGPEDPGDFQYPETNTKFSMHKLFQKLYALKEEHQMYESDNSEEGKSY</sequence>
<feature type="compositionally biased region" description="Low complexity" evidence="1">
    <location>
        <begin position="401"/>
        <end position="410"/>
    </location>
</feature>
<feature type="region of interest" description="Disordered" evidence="1">
    <location>
        <begin position="208"/>
        <end position="234"/>
    </location>
</feature>
<protein>
    <submittedName>
        <fullName evidence="2">Uncharacterized protein</fullName>
    </submittedName>
</protein>
<dbReference type="Proteomes" id="UP001295684">
    <property type="component" value="Unassembled WGS sequence"/>
</dbReference>
<evidence type="ECO:0000313" key="2">
    <source>
        <dbReference type="EMBL" id="CAI2360989.1"/>
    </source>
</evidence>
<feature type="region of interest" description="Disordered" evidence="1">
    <location>
        <begin position="444"/>
        <end position="463"/>
    </location>
</feature>
<dbReference type="AlphaFoldDB" id="A0AAD1X525"/>
<evidence type="ECO:0000256" key="1">
    <source>
        <dbReference type="SAM" id="MobiDB-lite"/>
    </source>
</evidence>
<gene>
    <name evidence="2" type="ORF">ECRASSUSDP1_LOCUS2298</name>
</gene>
<reference evidence="2" key="1">
    <citation type="submission" date="2023-07" db="EMBL/GenBank/DDBJ databases">
        <authorList>
            <consortium name="AG Swart"/>
            <person name="Singh M."/>
            <person name="Singh A."/>
            <person name="Seah K."/>
            <person name="Emmerich C."/>
        </authorList>
    </citation>
    <scope>NUCLEOTIDE SEQUENCE</scope>
    <source>
        <strain evidence="2">DP1</strain>
    </source>
</reference>
<dbReference type="EMBL" id="CAMPGE010002187">
    <property type="protein sequence ID" value="CAI2360989.1"/>
    <property type="molecule type" value="Genomic_DNA"/>
</dbReference>
<accession>A0AAD1X525</accession>
<keyword evidence="3" id="KW-1185">Reference proteome</keyword>
<feature type="region of interest" description="Disordered" evidence="1">
    <location>
        <begin position="385"/>
        <end position="410"/>
    </location>
</feature>
<comment type="caution">
    <text evidence="2">The sequence shown here is derived from an EMBL/GenBank/DDBJ whole genome shotgun (WGS) entry which is preliminary data.</text>
</comment>
<feature type="compositionally biased region" description="Low complexity" evidence="1">
    <location>
        <begin position="120"/>
        <end position="142"/>
    </location>
</feature>